<gene>
    <name evidence="1" type="ORF">TREES_T100000392</name>
</gene>
<accession>L9KVS1</accession>
<evidence type="ECO:0000313" key="2">
    <source>
        <dbReference type="Proteomes" id="UP000011518"/>
    </source>
</evidence>
<reference evidence="2" key="2">
    <citation type="journal article" date="2013" name="Nat. Commun.">
        <title>Genome of the Chinese tree shrew.</title>
        <authorList>
            <person name="Fan Y."/>
            <person name="Huang Z.Y."/>
            <person name="Cao C.C."/>
            <person name="Chen C.S."/>
            <person name="Chen Y.X."/>
            <person name="Fan D.D."/>
            <person name="He J."/>
            <person name="Hou H.L."/>
            <person name="Hu L."/>
            <person name="Hu X.T."/>
            <person name="Jiang X.T."/>
            <person name="Lai R."/>
            <person name="Lang Y.S."/>
            <person name="Liang B."/>
            <person name="Liao S.G."/>
            <person name="Mu D."/>
            <person name="Ma Y.Y."/>
            <person name="Niu Y.Y."/>
            <person name="Sun X.Q."/>
            <person name="Xia J.Q."/>
            <person name="Xiao J."/>
            <person name="Xiong Z.Q."/>
            <person name="Xu L."/>
            <person name="Yang L."/>
            <person name="Zhang Y."/>
            <person name="Zhao W."/>
            <person name="Zhao X.D."/>
            <person name="Zheng Y.T."/>
            <person name="Zhou J.M."/>
            <person name="Zhu Y.B."/>
            <person name="Zhang G.J."/>
            <person name="Wang J."/>
            <person name="Yao Y.G."/>
        </authorList>
    </citation>
    <scope>NUCLEOTIDE SEQUENCE [LARGE SCALE GENOMIC DNA]</scope>
</reference>
<organism evidence="1 2">
    <name type="scientific">Tupaia chinensis</name>
    <name type="common">Chinese tree shrew</name>
    <name type="synonym">Tupaia belangeri chinensis</name>
    <dbReference type="NCBI Taxonomy" id="246437"/>
    <lineage>
        <taxon>Eukaryota</taxon>
        <taxon>Metazoa</taxon>
        <taxon>Chordata</taxon>
        <taxon>Craniata</taxon>
        <taxon>Vertebrata</taxon>
        <taxon>Euteleostomi</taxon>
        <taxon>Mammalia</taxon>
        <taxon>Eutheria</taxon>
        <taxon>Euarchontoglires</taxon>
        <taxon>Scandentia</taxon>
        <taxon>Tupaiidae</taxon>
        <taxon>Tupaia</taxon>
    </lineage>
</organism>
<keyword evidence="2" id="KW-1185">Reference proteome</keyword>
<dbReference type="EMBL" id="KB320637">
    <property type="protein sequence ID" value="ELW66803.1"/>
    <property type="molecule type" value="Genomic_DNA"/>
</dbReference>
<dbReference type="InParanoid" id="L9KVS1"/>
<dbReference type="AlphaFoldDB" id="L9KVS1"/>
<name>L9KVS1_TUPCH</name>
<evidence type="ECO:0000313" key="1">
    <source>
        <dbReference type="EMBL" id="ELW66803.1"/>
    </source>
</evidence>
<protein>
    <submittedName>
        <fullName evidence="1">Uncharacterized protein</fullName>
    </submittedName>
</protein>
<dbReference type="Proteomes" id="UP000011518">
    <property type="component" value="Unassembled WGS sequence"/>
</dbReference>
<proteinExistence type="predicted"/>
<sequence length="216" mass="23737">MRKWTVLRLPQVPDLAELLIGEDPKVSLHPGLVHSSPQTLTTDALATPLYKLTMCCAPLRLAVYWKPRPWHSDPAILNHALPALPPQLPDPGQEKNSCNHTGPGIRLVSPVAPLLAVLVLSVPKCDLKQITPLVAVAGSGGAQRRAGQRVDEKFLGQRRRQGSTLPAEALVCKDTEKGRGSGMFQEFCKVLHDGARVCDPTCWETKPWRLNCLRRT</sequence>
<reference evidence="2" key="1">
    <citation type="submission" date="2012-07" db="EMBL/GenBank/DDBJ databases">
        <title>Genome of the Chinese tree shrew, a rising model animal genetically related to primates.</title>
        <authorList>
            <person name="Zhang G."/>
            <person name="Fan Y."/>
            <person name="Yao Y."/>
            <person name="Huang Z."/>
        </authorList>
    </citation>
    <scope>NUCLEOTIDE SEQUENCE [LARGE SCALE GENOMIC DNA]</scope>
</reference>